<dbReference type="OrthoDB" id="1936908at2759"/>
<gene>
    <name evidence="1" type="ORF">EPI10_027488</name>
</gene>
<dbReference type="EMBL" id="SMMG02000009">
    <property type="protein sequence ID" value="KAA3460867.1"/>
    <property type="molecule type" value="Genomic_DNA"/>
</dbReference>
<comment type="caution">
    <text evidence="1">The sequence shown here is derived from an EMBL/GenBank/DDBJ whole genome shotgun (WGS) entry which is preliminary data.</text>
</comment>
<name>A0A5B6UV67_9ROSI</name>
<protein>
    <submittedName>
        <fullName evidence="1">1-phosphatidylinositol-4,5-bisphosphate phosphodiesterase beta-2</fullName>
    </submittedName>
</protein>
<proteinExistence type="predicted"/>
<reference evidence="2" key="1">
    <citation type="journal article" date="2019" name="Plant Biotechnol. J.">
        <title>Genome sequencing of the Australian wild diploid species Gossypium australe highlights disease resistance and delayed gland morphogenesis.</title>
        <authorList>
            <person name="Cai Y."/>
            <person name="Cai X."/>
            <person name="Wang Q."/>
            <person name="Wang P."/>
            <person name="Zhang Y."/>
            <person name="Cai C."/>
            <person name="Xu Y."/>
            <person name="Wang K."/>
            <person name="Zhou Z."/>
            <person name="Wang C."/>
            <person name="Geng S."/>
            <person name="Li B."/>
            <person name="Dong Q."/>
            <person name="Hou Y."/>
            <person name="Wang H."/>
            <person name="Ai P."/>
            <person name="Liu Z."/>
            <person name="Yi F."/>
            <person name="Sun M."/>
            <person name="An G."/>
            <person name="Cheng J."/>
            <person name="Zhang Y."/>
            <person name="Shi Q."/>
            <person name="Xie Y."/>
            <person name="Shi X."/>
            <person name="Chang Y."/>
            <person name="Huang F."/>
            <person name="Chen Y."/>
            <person name="Hong S."/>
            <person name="Mi L."/>
            <person name="Sun Q."/>
            <person name="Zhang L."/>
            <person name="Zhou B."/>
            <person name="Peng R."/>
            <person name="Zhang X."/>
            <person name="Liu F."/>
        </authorList>
    </citation>
    <scope>NUCLEOTIDE SEQUENCE [LARGE SCALE GENOMIC DNA]</scope>
    <source>
        <strain evidence="2">cv. PA1801</strain>
    </source>
</reference>
<accession>A0A5B6UV67</accession>
<sequence length="68" mass="7991">MVVTEYERCVCFEDGLKDNLRVLIAPQRERDFAALVDKAKITVEVKRIERQNRERGRNKRDSEPLSSI</sequence>
<evidence type="ECO:0000313" key="2">
    <source>
        <dbReference type="Proteomes" id="UP000325315"/>
    </source>
</evidence>
<evidence type="ECO:0000313" key="1">
    <source>
        <dbReference type="EMBL" id="KAA3460867.1"/>
    </source>
</evidence>
<dbReference type="AlphaFoldDB" id="A0A5B6UV67"/>
<dbReference type="Proteomes" id="UP000325315">
    <property type="component" value="Unassembled WGS sequence"/>
</dbReference>
<keyword evidence="2" id="KW-1185">Reference proteome</keyword>
<organism evidence="1 2">
    <name type="scientific">Gossypium australe</name>
    <dbReference type="NCBI Taxonomy" id="47621"/>
    <lineage>
        <taxon>Eukaryota</taxon>
        <taxon>Viridiplantae</taxon>
        <taxon>Streptophyta</taxon>
        <taxon>Embryophyta</taxon>
        <taxon>Tracheophyta</taxon>
        <taxon>Spermatophyta</taxon>
        <taxon>Magnoliopsida</taxon>
        <taxon>eudicotyledons</taxon>
        <taxon>Gunneridae</taxon>
        <taxon>Pentapetalae</taxon>
        <taxon>rosids</taxon>
        <taxon>malvids</taxon>
        <taxon>Malvales</taxon>
        <taxon>Malvaceae</taxon>
        <taxon>Malvoideae</taxon>
        <taxon>Gossypium</taxon>
    </lineage>
</organism>